<dbReference type="EMBL" id="CM026425">
    <property type="protein sequence ID" value="KAG0576108.1"/>
    <property type="molecule type" value="Genomic_DNA"/>
</dbReference>
<evidence type="ECO:0000313" key="3">
    <source>
        <dbReference type="Proteomes" id="UP000822688"/>
    </source>
</evidence>
<accession>A0A8T0I0N6</accession>
<sequence length="442" mass="50904">MEVHEDSHVDQAYIIRHEDKKIHLKRIKKNQEFDIENEDRWHNRRKSHGGFSENSSPLRDVHNNVICESTLKLRPSSAPRRMELSKSKEENKSMNGFDFNTNEKNELNAIGTYRSRGVKGVKEDCERFRLQMKILKEKANDSRIREVMVEGMKFNVTTIDIADGVVENDERIEKNLSVLKNIVSSTHNLNIEGDRIVGIDESFLAQSTMNRRSKSSSPYNNTSNFEGKNNRQNNAHDNFKARKRIKTSSTSSTASSLSTLPLSHYIQKLKCLAPISRCPPNPSTSINKNTITKDNIEQTTLIDTKPSIDIALMDCQNDVEDPHNFNIYSTENLKESFEDGNNSNFNKYIPSSSTLYSESNIRMGIFACQRTKKPYITYVKSNNMPNHGEKINKKVGKIMFTNSIPTYEKKPFNEESSKVVNTMEEFYIPILYKIEIFSNIRY</sequence>
<feature type="region of interest" description="Disordered" evidence="1">
    <location>
        <begin position="208"/>
        <end position="235"/>
    </location>
</feature>
<reference evidence="2" key="1">
    <citation type="submission" date="2020-06" db="EMBL/GenBank/DDBJ databases">
        <title>WGS assembly of Ceratodon purpureus strain R40.</title>
        <authorList>
            <person name="Carey S.B."/>
            <person name="Jenkins J."/>
            <person name="Shu S."/>
            <person name="Lovell J.T."/>
            <person name="Sreedasyam A."/>
            <person name="Maumus F."/>
            <person name="Tiley G.P."/>
            <person name="Fernandez-Pozo N."/>
            <person name="Barry K."/>
            <person name="Chen C."/>
            <person name="Wang M."/>
            <person name="Lipzen A."/>
            <person name="Daum C."/>
            <person name="Saski C.A."/>
            <person name="Payton A.C."/>
            <person name="Mcbreen J.C."/>
            <person name="Conrad R.E."/>
            <person name="Kollar L.M."/>
            <person name="Olsson S."/>
            <person name="Huttunen S."/>
            <person name="Landis J.B."/>
            <person name="Wickett N.J."/>
            <person name="Johnson M.G."/>
            <person name="Rensing S.A."/>
            <person name="Grimwood J."/>
            <person name="Schmutz J."/>
            <person name="Mcdaniel S.F."/>
        </authorList>
    </citation>
    <scope>NUCLEOTIDE SEQUENCE</scope>
    <source>
        <strain evidence="2">R40</strain>
    </source>
</reference>
<evidence type="ECO:0000313" key="2">
    <source>
        <dbReference type="EMBL" id="KAG0576108.1"/>
    </source>
</evidence>
<dbReference type="AlphaFoldDB" id="A0A8T0I0N6"/>
<feature type="compositionally biased region" description="Basic and acidic residues" evidence="1">
    <location>
        <begin position="80"/>
        <end position="92"/>
    </location>
</feature>
<feature type="region of interest" description="Disordered" evidence="1">
    <location>
        <begin position="77"/>
        <end position="100"/>
    </location>
</feature>
<comment type="caution">
    <text evidence="2">The sequence shown here is derived from an EMBL/GenBank/DDBJ whole genome shotgun (WGS) entry which is preliminary data.</text>
</comment>
<organism evidence="2 3">
    <name type="scientific">Ceratodon purpureus</name>
    <name type="common">Fire moss</name>
    <name type="synonym">Dicranum purpureum</name>
    <dbReference type="NCBI Taxonomy" id="3225"/>
    <lineage>
        <taxon>Eukaryota</taxon>
        <taxon>Viridiplantae</taxon>
        <taxon>Streptophyta</taxon>
        <taxon>Embryophyta</taxon>
        <taxon>Bryophyta</taxon>
        <taxon>Bryophytina</taxon>
        <taxon>Bryopsida</taxon>
        <taxon>Dicranidae</taxon>
        <taxon>Pseudoditrichales</taxon>
        <taxon>Ditrichaceae</taxon>
        <taxon>Ceratodon</taxon>
    </lineage>
</organism>
<keyword evidence="3" id="KW-1185">Reference proteome</keyword>
<name>A0A8T0I0N6_CERPU</name>
<gene>
    <name evidence="2" type="ORF">KC19_5G056100</name>
</gene>
<proteinExistence type="predicted"/>
<protein>
    <submittedName>
        <fullName evidence="2">Uncharacterized protein</fullName>
    </submittedName>
</protein>
<evidence type="ECO:0000256" key="1">
    <source>
        <dbReference type="SAM" id="MobiDB-lite"/>
    </source>
</evidence>
<dbReference type="Proteomes" id="UP000822688">
    <property type="component" value="Chromosome 5"/>
</dbReference>